<dbReference type="GO" id="GO:0009898">
    <property type="term" value="C:cytoplasmic side of plasma membrane"/>
    <property type="evidence" value="ECO:0007669"/>
    <property type="project" value="UniProtKB-UniRule"/>
</dbReference>
<evidence type="ECO:0000256" key="6">
    <source>
        <dbReference type="PIRNR" id="PIRNR003101"/>
    </source>
</evidence>
<keyword evidence="1 5" id="KW-1003">Cell membrane</keyword>
<dbReference type="Pfam" id="PF14450">
    <property type="entry name" value="FtsA"/>
    <property type="match status" value="1"/>
</dbReference>
<dbReference type="NCBIfam" id="TIGR01174">
    <property type="entry name" value="ftsA"/>
    <property type="match status" value="1"/>
</dbReference>
<sequence length="407" mass="43159">MRDTICSIDIGSSFTRVLIGQHDGQHLDIVGVGVIPSDGVRAGSILNSEHTIRALNRAVAEAEQMSGLNVQSAIVNISGRSIQGENSTGVVAVTNRDRIVTEADVFRVVENARNRRIPSDHELLHVLAREFTVDDQESIPDPVGMSGVRLEVDVHLVTAPRTHLTGLQRVISGAGVHAEHVILSGIASAEAVLKPGEKEMGVAVVDIGGGVCDIAVFVEGGLYHTAVVPLGGAHVTNDLSLGLRISAEAAEQLKRSHGQARERDVDPTEKVEIPSVYGRPPAWALQRDLAAIIEPRMAEIFELVDQQIGRAVKKNMLGGGIVLTGGGSRLAGVDELARDIFGLPVTVAWPRETGGLYERVAGPEFSTGVGMLMFSMKQGGGSSHGVSAGPRGESIFGRLKTWLADNF</sequence>
<evidence type="ECO:0000313" key="8">
    <source>
        <dbReference type="EMBL" id="KAB2930091.1"/>
    </source>
</evidence>
<keyword evidence="2 5" id="KW-0132">Cell division</keyword>
<comment type="caution">
    <text evidence="8">The sequence shown here is derived from an EMBL/GenBank/DDBJ whole genome shotgun (WGS) entry which is preliminary data.</text>
</comment>
<keyword evidence="3 5" id="KW-0472">Membrane</keyword>
<proteinExistence type="inferred from homology"/>
<dbReference type="PANTHER" id="PTHR32432:SF4">
    <property type="entry name" value="CELL DIVISION PROTEIN FTSA"/>
    <property type="match status" value="1"/>
</dbReference>
<feature type="domain" description="SHS2" evidence="7">
    <location>
        <begin position="5"/>
        <end position="192"/>
    </location>
</feature>
<accession>A0A833GYU7</accession>
<dbReference type="Gene3D" id="3.30.1490.110">
    <property type="match status" value="1"/>
</dbReference>
<dbReference type="SUPFAM" id="SSF53067">
    <property type="entry name" value="Actin-like ATPase domain"/>
    <property type="match status" value="2"/>
</dbReference>
<evidence type="ECO:0000256" key="1">
    <source>
        <dbReference type="ARBA" id="ARBA00022475"/>
    </source>
</evidence>
<dbReference type="PIRSF" id="PIRSF003101">
    <property type="entry name" value="FtsA"/>
    <property type="match status" value="1"/>
</dbReference>
<evidence type="ECO:0000256" key="2">
    <source>
        <dbReference type="ARBA" id="ARBA00022618"/>
    </source>
</evidence>
<comment type="similarity">
    <text evidence="5 6">Belongs to the FtsA/MreB family.</text>
</comment>
<name>A0A833GYU7_9LEPT</name>
<evidence type="ECO:0000256" key="5">
    <source>
        <dbReference type="HAMAP-Rule" id="MF_02033"/>
    </source>
</evidence>
<dbReference type="Proteomes" id="UP000460298">
    <property type="component" value="Unassembled WGS sequence"/>
</dbReference>
<dbReference type="Pfam" id="PF02491">
    <property type="entry name" value="SHS2_FTSA"/>
    <property type="match status" value="1"/>
</dbReference>
<dbReference type="PANTHER" id="PTHR32432">
    <property type="entry name" value="CELL DIVISION PROTEIN FTSA-RELATED"/>
    <property type="match status" value="1"/>
</dbReference>
<evidence type="ECO:0000259" key="7">
    <source>
        <dbReference type="SMART" id="SM00842"/>
    </source>
</evidence>
<dbReference type="GO" id="GO:0043093">
    <property type="term" value="P:FtsZ-dependent cytokinesis"/>
    <property type="evidence" value="ECO:0007669"/>
    <property type="project" value="UniProtKB-UniRule"/>
</dbReference>
<dbReference type="Gene3D" id="3.30.420.40">
    <property type="match status" value="1"/>
</dbReference>
<keyword evidence="4 5" id="KW-0131">Cell cycle</keyword>
<protein>
    <recommendedName>
        <fullName evidence="5 6">Cell division protein FtsA</fullName>
    </recommendedName>
</protein>
<reference evidence="8 9" key="1">
    <citation type="submission" date="2019-10" db="EMBL/GenBank/DDBJ databases">
        <title>Extracellular Electron Transfer in a Candidatus Methanoperedens spp. Enrichment Culture.</title>
        <authorList>
            <person name="Berger S."/>
            <person name="Rangel Shaw D."/>
            <person name="Berben T."/>
            <person name="In 'T Zandt M."/>
            <person name="Frank J."/>
            <person name="Reimann J."/>
            <person name="Jetten M.S.M."/>
            <person name="Welte C.U."/>
        </authorList>
    </citation>
    <scope>NUCLEOTIDE SEQUENCE [LARGE SCALE GENOMIC DNA]</scope>
    <source>
        <strain evidence="8">SB12</strain>
    </source>
</reference>
<comment type="subunit">
    <text evidence="5">Self-interacts. Interacts with FtsZ.</text>
</comment>
<evidence type="ECO:0000256" key="3">
    <source>
        <dbReference type="ARBA" id="ARBA00023136"/>
    </source>
</evidence>
<comment type="function">
    <text evidence="5 6">Cell division protein that is involved in the assembly of the Z ring. May serve as a membrane anchor for the Z ring.</text>
</comment>
<dbReference type="InterPro" id="IPR020823">
    <property type="entry name" value="Cell_div_FtsA"/>
</dbReference>
<organism evidence="8 9">
    <name type="scientific">Leptonema illini</name>
    <dbReference type="NCBI Taxonomy" id="183"/>
    <lineage>
        <taxon>Bacteria</taxon>
        <taxon>Pseudomonadati</taxon>
        <taxon>Spirochaetota</taxon>
        <taxon>Spirochaetia</taxon>
        <taxon>Leptospirales</taxon>
        <taxon>Leptospiraceae</taxon>
        <taxon>Leptonema</taxon>
    </lineage>
</organism>
<dbReference type="GO" id="GO:0032153">
    <property type="term" value="C:cell division site"/>
    <property type="evidence" value="ECO:0007669"/>
    <property type="project" value="UniProtKB-UniRule"/>
</dbReference>
<dbReference type="InterPro" id="IPR043129">
    <property type="entry name" value="ATPase_NBD"/>
</dbReference>
<dbReference type="SMART" id="SM00842">
    <property type="entry name" value="FtsA"/>
    <property type="match status" value="1"/>
</dbReference>
<dbReference type="InterPro" id="IPR003494">
    <property type="entry name" value="SHS2_FtsA"/>
</dbReference>
<dbReference type="AlphaFoldDB" id="A0A833GYU7"/>
<evidence type="ECO:0000256" key="4">
    <source>
        <dbReference type="ARBA" id="ARBA00023306"/>
    </source>
</evidence>
<dbReference type="CDD" id="cd24048">
    <property type="entry name" value="ASKHA_NBD_FtsA"/>
    <property type="match status" value="1"/>
</dbReference>
<dbReference type="HAMAP" id="MF_02033">
    <property type="entry name" value="FtsA"/>
    <property type="match status" value="1"/>
</dbReference>
<dbReference type="InterPro" id="IPR050696">
    <property type="entry name" value="FtsA/MreB"/>
</dbReference>
<comment type="subcellular location">
    <subcellularLocation>
        <location evidence="5">Cell membrane</location>
        <topology evidence="5">Peripheral membrane protein</topology>
        <orientation evidence="5">Cytoplasmic side</orientation>
    </subcellularLocation>
    <text evidence="5">Localizes to the Z ring in an FtsZ-dependent manner. Targeted to the membrane through a conserved C-terminal amphipathic helix.</text>
</comment>
<gene>
    <name evidence="5 8" type="primary">ftsA</name>
    <name evidence="8" type="ORF">F9K24_18045</name>
</gene>
<dbReference type="EMBL" id="WBUI01000023">
    <property type="protein sequence ID" value="KAB2930091.1"/>
    <property type="molecule type" value="Genomic_DNA"/>
</dbReference>
<evidence type="ECO:0000313" key="9">
    <source>
        <dbReference type="Proteomes" id="UP000460298"/>
    </source>
</evidence>